<protein>
    <submittedName>
        <fullName evidence="2">DUF4278 domain-containing protein</fullName>
    </submittedName>
</protein>
<evidence type="ECO:0000313" key="2">
    <source>
        <dbReference type="EMBL" id="MTF40344.1"/>
    </source>
</evidence>
<accession>A0A844GV50</accession>
<dbReference type="Pfam" id="PF14105">
    <property type="entry name" value="DUF4278"/>
    <property type="match status" value="1"/>
</dbReference>
<proteinExistence type="predicted"/>
<sequence>MNMKYRGNVYKSENNFLEVKETDIVGGKYRGCQWNHKLPRHVTQLRPKLGLQYRGVSYCTNPTMSNSVDSNTNVAPINNKSRKVIVCEKIHSIHLENMRRNLERRIKAAQEENNETLLLMLKKESLELELV</sequence>
<dbReference type="InterPro" id="IPR025458">
    <property type="entry name" value="DUF4278"/>
</dbReference>
<organism evidence="2 3">
    <name type="scientific">Cyanobacterium aponinum 0216</name>
    <dbReference type="NCBI Taxonomy" id="2676140"/>
    <lineage>
        <taxon>Bacteria</taxon>
        <taxon>Bacillati</taxon>
        <taxon>Cyanobacteriota</taxon>
        <taxon>Cyanophyceae</taxon>
        <taxon>Oscillatoriophycideae</taxon>
        <taxon>Chroococcales</taxon>
        <taxon>Geminocystaceae</taxon>
        <taxon>Cyanobacterium</taxon>
    </lineage>
</organism>
<evidence type="ECO:0000256" key="1">
    <source>
        <dbReference type="SAM" id="Coils"/>
    </source>
</evidence>
<name>A0A844GV50_9CHRO</name>
<feature type="coiled-coil region" evidence="1">
    <location>
        <begin position="92"/>
        <end position="119"/>
    </location>
</feature>
<dbReference type="AlphaFoldDB" id="A0A844GV50"/>
<dbReference type="EMBL" id="WMIA01000026">
    <property type="protein sequence ID" value="MTF40344.1"/>
    <property type="molecule type" value="Genomic_DNA"/>
</dbReference>
<comment type="caution">
    <text evidence="2">The sequence shown here is derived from an EMBL/GenBank/DDBJ whole genome shotgun (WGS) entry which is preliminary data.</text>
</comment>
<keyword evidence="1" id="KW-0175">Coiled coil</keyword>
<reference evidence="2 3" key="1">
    <citation type="submission" date="2019-11" db="EMBL/GenBank/DDBJ databases">
        <title>Isolation of a new High Light Tolerant Cyanobacteria.</title>
        <authorList>
            <person name="Dobson Z."/>
            <person name="Vaughn N."/>
            <person name="Vaughn M."/>
            <person name="Fromme P."/>
            <person name="Mazor Y."/>
        </authorList>
    </citation>
    <scope>NUCLEOTIDE SEQUENCE [LARGE SCALE GENOMIC DNA]</scope>
    <source>
        <strain evidence="2 3">0216</strain>
    </source>
</reference>
<dbReference type="Proteomes" id="UP000437131">
    <property type="component" value="Unassembled WGS sequence"/>
</dbReference>
<gene>
    <name evidence="2" type="ORF">GGC33_15605</name>
</gene>
<evidence type="ECO:0000313" key="3">
    <source>
        <dbReference type="Proteomes" id="UP000437131"/>
    </source>
</evidence>